<keyword evidence="6 9" id="KW-0819">tRNA processing</keyword>
<dbReference type="PANTHER" id="PTHR23417:SF14">
    <property type="entry name" value="PENTACOTRIPEPTIDE-REPEAT REGION OF PRORP DOMAIN-CONTAINING PROTEIN"/>
    <property type="match status" value="1"/>
</dbReference>
<sequence length="213" mass="24361">MRLRRKAWIGEAIKEYSDLVILLQSGNAYQGRWREILGRDAPLHVELGTGRGTFITDLAALHRSTNFIGMEAVPDVLYNAAQKAQFRELNNLKLLLADVNNILDIFAPGEVNRLYINFCDPWPKRRHAKRRLTHAGFLAKYKVILALGGELFFKTDNIKLFEFSLNQFADMGLSLGNITFDLHNSSYEGNIMTEYEAKFSALGQPIYRCEVRF</sequence>
<dbReference type="NCBIfam" id="NF001080">
    <property type="entry name" value="PRK00121.2-2"/>
    <property type="match status" value="1"/>
</dbReference>
<feature type="binding site" evidence="9">
    <location>
        <begin position="193"/>
        <end position="196"/>
    </location>
    <ligand>
        <name>substrate</name>
    </ligand>
</feature>
<dbReference type="AlphaFoldDB" id="A0A498R281"/>
<reference evidence="10 11" key="1">
    <citation type="submission" date="2018-06" db="EMBL/GenBank/DDBJ databases">
        <authorList>
            <person name="Strepis N."/>
        </authorList>
    </citation>
    <scope>NUCLEOTIDE SEQUENCE [LARGE SCALE GENOMIC DNA]</scope>
    <source>
        <strain evidence="10">LUCI</strain>
    </source>
</reference>
<dbReference type="RefSeq" id="WP_122626261.1">
    <property type="nucleotide sequence ID" value="NZ_UPPP01000054.1"/>
</dbReference>
<protein>
    <recommendedName>
        <fullName evidence="9">tRNA (guanine-N(7)-)-methyltransferase</fullName>
        <ecNumber evidence="9">2.1.1.33</ecNumber>
    </recommendedName>
    <alternativeName>
        <fullName evidence="9">tRNA (guanine(46)-N(7))-methyltransferase</fullName>
    </alternativeName>
    <alternativeName>
        <fullName evidence="9">tRNA(m7G46)-methyltransferase</fullName>
    </alternativeName>
</protein>
<name>A0A498R281_9FIRM</name>
<dbReference type="EMBL" id="UPPP01000054">
    <property type="protein sequence ID" value="VBB05265.1"/>
    <property type="molecule type" value="Genomic_DNA"/>
</dbReference>
<comment type="pathway">
    <text evidence="7 9">tRNA modification; N(7)-methylguanine-tRNA biosynthesis.</text>
</comment>
<feature type="binding site" evidence="9">
    <location>
        <position position="124"/>
    </location>
    <ligand>
        <name>substrate</name>
    </ligand>
</feature>
<dbReference type="SUPFAM" id="SSF53335">
    <property type="entry name" value="S-adenosyl-L-methionine-dependent methyltransferases"/>
    <property type="match status" value="1"/>
</dbReference>
<proteinExistence type="inferred from homology"/>
<dbReference type="GO" id="GO:0043527">
    <property type="term" value="C:tRNA methyltransferase complex"/>
    <property type="evidence" value="ECO:0007669"/>
    <property type="project" value="TreeGrafter"/>
</dbReference>
<feature type="binding site" evidence="9">
    <location>
        <position position="156"/>
    </location>
    <ligand>
        <name>substrate</name>
    </ligand>
</feature>
<evidence type="ECO:0000256" key="6">
    <source>
        <dbReference type="ARBA" id="ARBA00022694"/>
    </source>
</evidence>
<dbReference type="OrthoDB" id="9802090at2"/>
<evidence type="ECO:0000256" key="1">
    <source>
        <dbReference type="ARBA" id="ARBA00000142"/>
    </source>
</evidence>
<gene>
    <name evidence="9" type="primary">trmB</name>
    <name evidence="10" type="ORF">LUCI_0472</name>
</gene>
<comment type="catalytic activity">
    <reaction evidence="1 9">
        <text>guanosine(46) in tRNA + S-adenosyl-L-methionine = N(7)-methylguanosine(46) in tRNA + S-adenosyl-L-homocysteine</text>
        <dbReference type="Rhea" id="RHEA:42708"/>
        <dbReference type="Rhea" id="RHEA-COMP:10188"/>
        <dbReference type="Rhea" id="RHEA-COMP:10189"/>
        <dbReference type="ChEBI" id="CHEBI:57856"/>
        <dbReference type="ChEBI" id="CHEBI:59789"/>
        <dbReference type="ChEBI" id="CHEBI:74269"/>
        <dbReference type="ChEBI" id="CHEBI:74480"/>
        <dbReference type="EC" id="2.1.1.33"/>
    </reaction>
</comment>
<feature type="binding site" evidence="9">
    <location>
        <position position="98"/>
    </location>
    <ligand>
        <name>S-adenosyl-L-methionine</name>
        <dbReference type="ChEBI" id="CHEBI:59789"/>
    </ligand>
</feature>
<keyword evidence="4 9" id="KW-0808">Transferase</keyword>
<dbReference type="InterPro" id="IPR003358">
    <property type="entry name" value="tRNA_(Gua-N-7)_MeTrfase_Trmb"/>
</dbReference>
<evidence type="ECO:0000313" key="10">
    <source>
        <dbReference type="EMBL" id="VBB05265.1"/>
    </source>
</evidence>
<evidence type="ECO:0000256" key="2">
    <source>
        <dbReference type="ARBA" id="ARBA00003015"/>
    </source>
</evidence>
<keyword evidence="5 9" id="KW-0949">S-adenosyl-L-methionine</keyword>
<feature type="binding site" evidence="9">
    <location>
        <position position="120"/>
    </location>
    <ligand>
        <name>S-adenosyl-L-methionine</name>
        <dbReference type="ChEBI" id="CHEBI:59789"/>
    </ligand>
</feature>
<evidence type="ECO:0000256" key="3">
    <source>
        <dbReference type="ARBA" id="ARBA00022603"/>
    </source>
</evidence>
<keyword evidence="3 9" id="KW-0489">Methyltransferase</keyword>
<comment type="similarity">
    <text evidence="8 9">Belongs to the class I-like SAM-binding methyltransferase superfamily. TrmB family.</text>
</comment>
<dbReference type="FunFam" id="3.40.50.150:FF:000035">
    <property type="entry name" value="tRNA (guanine-N(7)-)-methyltransferase"/>
    <property type="match status" value="1"/>
</dbReference>
<dbReference type="UniPathway" id="UPA00989"/>
<dbReference type="Pfam" id="PF02390">
    <property type="entry name" value="Methyltransf_4"/>
    <property type="match status" value="1"/>
</dbReference>
<evidence type="ECO:0000313" key="11">
    <source>
        <dbReference type="Proteomes" id="UP000277811"/>
    </source>
</evidence>
<dbReference type="Gene3D" id="3.40.50.150">
    <property type="entry name" value="Vaccinia Virus protein VP39"/>
    <property type="match status" value="1"/>
</dbReference>
<evidence type="ECO:0000256" key="8">
    <source>
        <dbReference type="ARBA" id="ARBA00060767"/>
    </source>
</evidence>
<dbReference type="Proteomes" id="UP000277811">
    <property type="component" value="Unassembled WGS sequence"/>
</dbReference>
<dbReference type="CDD" id="cd02440">
    <property type="entry name" value="AdoMet_MTases"/>
    <property type="match status" value="1"/>
</dbReference>
<feature type="binding site" evidence="9">
    <location>
        <position position="46"/>
    </location>
    <ligand>
        <name>S-adenosyl-L-methionine</name>
        <dbReference type="ChEBI" id="CHEBI:59789"/>
    </ligand>
</feature>
<dbReference type="PANTHER" id="PTHR23417">
    <property type="entry name" value="3-DEOXY-D-MANNO-OCTULOSONIC-ACID TRANSFERASE/TRNA GUANINE-N 7 - -METHYLTRANSFERASE"/>
    <property type="match status" value="1"/>
</dbReference>
<dbReference type="NCBIfam" id="TIGR00091">
    <property type="entry name" value="tRNA (guanosine(46)-N7)-methyltransferase TrmB"/>
    <property type="match status" value="1"/>
</dbReference>
<comment type="function">
    <text evidence="2 9">Catalyzes the formation of N(7)-methylguanine at position 46 (m7G46) in tRNA.</text>
</comment>
<dbReference type="GO" id="GO:0008176">
    <property type="term" value="F:tRNA (guanine(46)-N7)-methyltransferase activity"/>
    <property type="evidence" value="ECO:0007669"/>
    <property type="project" value="UniProtKB-UniRule"/>
</dbReference>
<evidence type="ECO:0000256" key="5">
    <source>
        <dbReference type="ARBA" id="ARBA00022691"/>
    </source>
</evidence>
<dbReference type="HAMAP" id="MF_01057">
    <property type="entry name" value="tRNA_methyltr_TrmB"/>
    <property type="match status" value="1"/>
</dbReference>
<evidence type="ECO:0000256" key="4">
    <source>
        <dbReference type="ARBA" id="ARBA00022679"/>
    </source>
</evidence>
<keyword evidence="11" id="KW-1185">Reference proteome</keyword>
<evidence type="ECO:0000256" key="9">
    <source>
        <dbReference type="HAMAP-Rule" id="MF_01057"/>
    </source>
</evidence>
<comment type="caution">
    <text evidence="9">Lacks conserved residue(s) required for the propagation of feature annotation.</text>
</comment>
<accession>A0A498R281</accession>
<dbReference type="PROSITE" id="PS51625">
    <property type="entry name" value="SAM_MT_TRMB"/>
    <property type="match status" value="1"/>
</dbReference>
<evidence type="ECO:0000256" key="7">
    <source>
        <dbReference type="ARBA" id="ARBA00060552"/>
    </source>
</evidence>
<dbReference type="EC" id="2.1.1.33" evidence="9"/>
<feature type="binding site" evidence="9">
    <location>
        <position position="71"/>
    </location>
    <ligand>
        <name>S-adenosyl-L-methionine</name>
        <dbReference type="ChEBI" id="CHEBI:59789"/>
    </ligand>
</feature>
<organism evidence="10 11">
    <name type="scientific">Lucifera butyrica</name>
    <dbReference type="NCBI Taxonomy" id="1351585"/>
    <lineage>
        <taxon>Bacteria</taxon>
        <taxon>Bacillati</taxon>
        <taxon>Bacillota</taxon>
        <taxon>Negativicutes</taxon>
        <taxon>Veillonellales</taxon>
        <taxon>Veillonellaceae</taxon>
        <taxon>Lucifera</taxon>
    </lineage>
</organism>
<dbReference type="InterPro" id="IPR055361">
    <property type="entry name" value="tRNA_methyltr_TrmB_bact"/>
</dbReference>
<dbReference type="InterPro" id="IPR029063">
    <property type="entry name" value="SAM-dependent_MTases_sf"/>
</dbReference>